<dbReference type="PANTHER" id="PTHR45913">
    <property type="entry name" value="EPM2A-INTERACTING PROTEIN 1"/>
    <property type="match status" value="1"/>
</dbReference>
<dbReference type="Proteomes" id="UP000675881">
    <property type="component" value="Chromosome 3"/>
</dbReference>
<gene>
    <name evidence="1" type="ORF">LSAA_7573</name>
</gene>
<organism evidence="1 2">
    <name type="scientific">Lepeophtheirus salmonis</name>
    <name type="common">Salmon louse</name>
    <name type="synonym">Caligus salmonis</name>
    <dbReference type="NCBI Taxonomy" id="72036"/>
    <lineage>
        <taxon>Eukaryota</taxon>
        <taxon>Metazoa</taxon>
        <taxon>Ecdysozoa</taxon>
        <taxon>Arthropoda</taxon>
        <taxon>Crustacea</taxon>
        <taxon>Multicrustacea</taxon>
        <taxon>Hexanauplia</taxon>
        <taxon>Copepoda</taxon>
        <taxon>Siphonostomatoida</taxon>
        <taxon>Caligidae</taxon>
        <taxon>Lepeophtheirus</taxon>
    </lineage>
</organism>
<accession>A0A7R8H678</accession>
<reference evidence="1" key="1">
    <citation type="submission" date="2021-02" db="EMBL/GenBank/DDBJ databases">
        <authorList>
            <person name="Bekaert M."/>
        </authorList>
    </citation>
    <scope>NUCLEOTIDE SEQUENCE</scope>
    <source>
        <strain evidence="1">IoA-00</strain>
    </source>
</reference>
<dbReference type="EMBL" id="HG994582">
    <property type="protein sequence ID" value="CAF2883136.1"/>
    <property type="molecule type" value="Genomic_DNA"/>
</dbReference>
<evidence type="ECO:0000313" key="1">
    <source>
        <dbReference type="EMBL" id="CAF2883136.1"/>
    </source>
</evidence>
<evidence type="ECO:0000313" key="2">
    <source>
        <dbReference type="Proteomes" id="UP000675881"/>
    </source>
</evidence>
<proteinExistence type="predicted"/>
<sequence length="144" mass="16188">MLFCKSLETTTSAADIYSKLINYLRVNNIPMENIISCAADGAPVMMGKKKGCLKLMKDDTPEMIIVHCVIHRENLVAKNITPPLNEVLPSVIKCINAIKASAKCERPFKQFCENENANYVRFLLHTHVRSLSKGELLEKIHGFI</sequence>
<dbReference type="OrthoDB" id="6379681at2759"/>
<keyword evidence="2" id="KW-1185">Reference proteome</keyword>
<protein>
    <submittedName>
        <fullName evidence="1">(salmon louse) hypothetical protein</fullName>
    </submittedName>
</protein>
<dbReference type="AlphaFoldDB" id="A0A7R8H678"/>
<name>A0A7R8H678_LEPSM</name>
<dbReference type="PANTHER" id="PTHR45913:SF22">
    <property type="entry name" value="SCAN BOX DOMAIN-CONTAINING PROTEIN"/>
    <property type="match status" value="1"/>
</dbReference>